<evidence type="ECO:0000256" key="3">
    <source>
        <dbReference type="ARBA" id="ARBA00022989"/>
    </source>
</evidence>
<reference evidence="8 9" key="1">
    <citation type="submission" date="2007-05" db="EMBL/GenBank/DDBJ databases">
        <title>Complete sequence of chromosome of Acidiphilium cryptum JF-5.</title>
        <authorList>
            <consortium name="US DOE Joint Genome Institute"/>
            <person name="Copeland A."/>
            <person name="Lucas S."/>
            <person name="Lapidus A."/>
            <person name="Barry K."/>
            <person name="Detter J.C."/>
            <person name="Glavina del Rio T."/>
            <person name="Hammon N."/>
            <person name="Israni S."/>
            <person name="Dalin E."/>
            <person name="Tice H."/>
            <person name="Pitluck S."/>
            <person name="Sims D."/>
            <person name="Brettin T."/>
            <person name="Bruce D."/>
            <person name="Han C."/>
            <person name="Schmutz J."/>
            <person name="Larimer F."/>
            <person name="Land M."/>
            <person name="Hauser L."/>
            <person name="Kyrpides N."/>
            <person name="Kim E."/>
            <person name="Magnuson T."/>
            <person name="Richardson P."/>
        </authorList>
    </citation>
    <scope>NUCLEOTIDE SEQUENCE [LARGE SCALE GENOMIC DNA]</scope>
    <source>
        <strain evidence="8 9">JF-5</strain>
    </source>
</reference>
<name>A5G2R8_ACICJ</name>
<dbReference type="STRING" id="349163.Acry_2960"/>
<feature type="transmembrane region" description="Helical" evidence="5">
    <location>
        <begin position="172"/>
        <end position="189"/>
    </location>
</feature>
<dbReference type="Pfam" id="PF04932">
    <property type="entry name" value="Wzy_C"/>
    <property type="match status" value="1"/>
</dbReference>
<dbReference type="InterPro" id="IPR051533">
    <property type="entry name" value="WaaL-like"/>
</dbReference>
<feature type="transmembrane region" description="Helical" evidence="5">
    <location>
        <begin position="332"/>
        <end position="350"/>
    </location>
</feature>
<evidence type="ECO:0000256" key="1">
    <source>
        <dbReference type="ARBA" id="ARBA00004141"/>
    </source>
</evidence>
<feature type="domain" description="DUF5935" evidence="7">
    <location>
        <begin position="5"/>
        <end position="190"/>
    </location>
</feature>
<keyword evidence="4 5" id="KW-0472">Membrane</keyword>
<organism evidence="8 9">
    <name type="scientific">Acidiphilium cryptum (strain JF-5)</name>
    <dbReference type="NCBI Taxonomy" id="349163"/>
    <lineage>
        <taxon>Bacteria</taxon>
        <taxon>Pseudomonadati</taxon>
        <taxon>Pseudomonadota</taxon>
        <taxon>Alphaproteobacteria</taxon>
        <taxon>Acetobacterales</taxon>
        <taxon>Acidocellaceae</taxon>
        <taxon>Acidiphilium</taxon>
    </lineage>
</organism>
<evidence type="ECO:0000256" key="5">
    <source>
        <dbReference type="SAM" id="Phobius"/>
    </source>
</evidence>
<feature type="transmembrane region" description="Helical" evidence="5">
    <location>
        <begin position="288"/>
        <end position="312"/>
    </location>
</feature>
<dbReference type="PANTHER" id="PTHR37422:SF21">
    <property type="entry name" value="EXOQ-LIKE PROTEIN"/>
    <property type="match status" value="1"/>
</dbReference>
<dbReference type="KEGG" id="acr:Acry_2960"/>
<proteinExistence type="predicted"/>
<dbReference type="InterPro" id="IPR045979">
    <property type="entry name" value="DUF5935"/>
</dbReference>
<feature type="transmembrane region" description="Helical" evidence="5">
    <location>
        <begin position="238"/>
        <end position="257"/>
    </location>
</feature>
<dbReference type="HOGENOM" id="CLU_052176_0_0_5"/>
<dbReference type="NCBIfam" id="TIGR03097">
    <property type="entry name" value="PEP_O_lig_1"/>
    <property type="match status" value="1"/>
</dbReference>
<evidence type="ECO:0000313" key="8">
    <source>
        <dbReference type="EMBL" id="ABQ32150.1"/>
    </source>
</evidence>
<evidence type="ECO:0000313" key="9">
    <source>
        <dbReference type="Proteomes" id="UP000000245"/>
    </source>
</evidence>
<dbReference type="InterPro" id="IPR017528">
    <property type="entry name" value="CHP03097O-antigen_lig-rel"/>
</dbReference>
<dbReference type="InterPro" id="IPR007016">
    <property type="entry name" value="O-antigen_ligase-rel_domated"/>
</dbReference>
<evidence type="ECO:0000259" key="7">
    <source>
        <dbReference type="Pfam" id="PF19358"/>
    </source>
</evidence>
<dbReference type="eggNOG" id="COG3307">
    <property type="taxonomic scope" value="Bacteria"/>
</dbReference>
<comment type="subcellular location">
    <subcellularLocation>
        <location evidence="1">Membrane</location>
        <topology evidence="1">Multi-pass membrane protein</topology>
    </subcellularLocation>
</comment>
<keyword evidence="2 5" id="KW-0812">Transmembrane</keyword>
<keyword evidence="3 5" id="KW-1133">Transmembrane helix</keyword>
<feature type="transmembrane region" description="Helical" evidence="5">
    <location>
        <begin position="78"/>
        <end position="98"/>
    </location>
</feature>
<keyword evidence="9" id="KW-1185">Reference proteome</keyword>
<sequence length="436" mass="47849">MLHLLALAVPFLILLGMAMVRPMVGVIAFDWISLMNPQQDLFGTGAHLPWALGAALATVIGCLVAHEPRRFPMTSTQVLILAFMGLITLNTLFALVPASVESHGYIQLIKSLGFALLAGALVTNRRRLHTVLWIMVISIGYYGVRGGLFAFLTGGNDHVYGPPNTFIGDNNQLAVALLMTIPLMNYLRLHAAHRAVRTGLLASMVLTLFAVVATYSRGGLIALTAMGARLWWNSRNRLTSFLLFGIVMATAISFMPADWKARMFTILHFHHSNSANERMTVWRDAFGIALHNPLTGGGFQATAMPGVIHRYFPMAHQRATHSVWFEILGDQGFPALFVWIALNLNGLFMARRVARRARGNPALAWLVDFGRMTEVSIIAFMVGGSFLSLGYYDYFYMLLILVSSALVLLRAELPRVAAEAAPAAARGWRARGAVAQ</sequence>
<dbReference type="GO" id="GO:0016020">
    <property type="term" value="C:membrane"/>
    <property type="evidence" value="ECO:0007669"/>
    <property type="project" value="UniProtKB-SubCell"/>
</dbReference>
<feature type="transmembrane region" description="Helical" evidence="5">
    <location>
        <begin position="130"/>
        <end position="152"/>
    </location>
</feature>
<dbReference type="RefSeq" id="WP_012040439.1">
    <property type="nucleotide sequence ID" value="NC_009484.1"/>
</dbReference>
<evidence type="ECO:0000259" key="6">
    <source>
        <dbReference type="Pfam" id="PF04932"/>
    </source>
</evidence>
<dbReference type="AlphaFoldDB" id="A5G2R8"/>
<feature type="transmembrane region" description="Helical" evidence="5">
    <location>
        <begin position="201"/>
        <end position="226"/>
    </location>
</feature>
<feature type="transmembrane region" description="Helical" evidence="5">
    <location>
        <begin position="394"/>
        <end position="411"/>
    </location>
</feature>
<accession>A5G2R8</accession>
<dbReference type="EMBL" id="CP000697">
    <property type="protein sequence ID" value="ABQ32150.1"/>
    <property type="molecule type" value="Genomic_DNA"/>
</dbReference>
<dbReference type="PANTHER" id="PTHR37422">
    <property type="entry name" value="TEICHURONIC ACID BIOSYNTHESIS PROTEIN TUAE"/>
    <property type="match status" value="1"/>
</dbReference>
<dbReference type="Proteomes" id="UP000000245">
    <property type="component" value="Chromosome"/>
</dbReference>
<evidence type="ECO:0000256" key="2">
    <source>
        <dbReference type="ARBA" id="ARBA00022692"/>
    </source>
</evidence>
<evidence type="ECO:0000256" key="4">
    <source>
        <dbReference type="ARBA" id="ARBA00023136"/>
    </source>
</evidence>
<feature type="transmembrane region" description="Helical" evidence="5">
    <location>
        <begin position="362"/>
        <end position="382"/>
    </location>
</feature>
<protein>
    <submittedName>
        <fullName evidence="8">O-antigen polymerase</fullName>
    </submittedName>
</protein>
<gene>
    <name evidence="8" type="ordered locus">Acry_2960</name>
</gene>
<feature type="domain" description="O-antigen ligase-related" evidence="6">
    <location>
        <begin position="203"/>
        <end position="340"/>
    </location>
</feature>
<feature type="transmembrane region" description="Helical" evidence="5">
    <location>
        <begin position="47"/>
        <end position="66"/>
    </location>
</feature>
<dbReference type="Pfam" id="PF19358">
    <property type="entry name" value="DUF5935"/>
    <property type="match status" value="1"/>
</dbReference>
<feature type="transmembrane region" description="Helical" evidence="5">
    <location>
        <begin position="104"/>
        <end position="123"/>
    </location>
</feature>